<dbReference type="Pfam" id="PF06792">
    <property type="entry name" value="UPF0261"/>
    <property type="match status" value="1"/>
</dbReference>
<dbReference type="Proteomes" id="UP000199403">
    <property type="component" value="Unassembled WGS sequence"/>
</dbReference>
<sequence>MLPVSRNVFQKLGFIRTFTPDTSNQPMELPSPTIAMLGCFDTKAEVFARLREQLLVSGAQVIGINAGIFGSTDRFSVDVEADYLASLAGTSIEALRKKNNRAHALERMAAGAAKLLRVLYEEGKISGVIGMGGGGGTYLLLKAMQVLPLGFPKVCLSTLATRDVSHLVGVKDIVLIPSVVDMAGLNAIIRPLIDQAAAAIVAMAKVPEQKSDGVKGVVAISMFGNTTDCVNACTRLLEQKGYEVMAFHANGVGGKAMEALIREGVFDAVMDLTTTELADELCGGILSAGPDRLTAAIEGGIPCLLAPGCLDMVNFGMPDAVPEAYVNRLFYQWAPDVTLMRTNEQENFELGRQIAEKLNQSQAKESIRVLLPLRGFSQLDAPGNHFYDQKCTAALKRAWETYLDPGIEQMSLEAHINDMGFAGVAVDLLLDLLEKKQSGGSGSAGRFSTES</sequence>
<dbReference type="InterPro" id="IPR008322">
    <property type="entry name" value="UPF0261"/>
</dbReference>
<organism evidence="3 4">
    <name type="scientific">Cyclobacterium xiamenense</name>
    <dbReference type="NCBI Taxonomy" id="1297121"/>
    <lineage>
        <taxon>Bacteria</taxon>
        <taxon>Pseudomonadati</taxon>
        <taxon>Bacteroidota</taxon>
        <taxon>Cytophagia</taxon>
        <taxon>Cytophagales</taxon>
        <taxon>Cyclobacteriaceae</taxon>
        <taxon>Cyclobacterium</taxon>
    </lineage>
</organism>
<dbReference type="InterPro" id="IPR051353">
    <property type="entry name" value="Tobamovirus_resist_UPF0261"/>
</dbReference>
<dbReference type="InterPro" id="IPR056778">
    <property type="entry name" value="UPF0261_C"/>
</dbReference>
<dbReference type="Gene3D" id="3.40.50.12030">
    <property type="entry name" value="Uncharacterised protein family UPF0261, NC domain"/>
    <property type="match status" value="1"/>
</dbReference>
<accession>A0A1H6UTJ3</accession>
<name>A0A1H6UTJ3_9BACT</name>
<dbReference type="InterPro" id="IPR044122">
    <property type="entry name" value="UPF0261_N"/>
</dbReference>
<dbReference type="PANTHER" id="PTHR31862">
    <property type="entry name" value="UPF0261 DOMAIN PROTEIN (AFU_ORTHOLOGUE AFUA_1G10120)"/>
    <property type="match status" value="1"/>
</dbReference>
<gene>
    <name evidence="3" type="ORF">SAMN05192553_101938</name>
</gene>
<keyword evidence="4" id="KW-1185">Reference proteome</keyword>
<dbReference type="STRING" id="1416801.SAMN05192553_101938"/>
<evidence type="ECO:0000259" key="2">
    <source>
        <dbReference type="Pfam" id="PF23189"/>
    </source>
</evidence>
<evidence type="ECO:0000313" key="4">
    <source>
        <dbReference type="Proteomes" id="UP000199403"/>
    </source>
</evidence>
<dbReference type="NCBIfam" id="NF002674">
    <property type="entry name" value="PRK02399.1-2"/>
    <property type="match status" value="1"/>
</dbReference>
<dbReference type="AlphaFoldDB" id="A0A1H6UTJ3"/>
<evidence type="ECO:0000259" key="1">
    <source>
        <dbReference type="Pfam" id="PF06792"/>
    </source>
</evidence>
<dbReference type="CDD" id="cd15488">
    <property type="entry name" value="Tm-1-like"/>
    <property type="match status" value="1"/>
</dbReference>
<proteinExistence type="predicted"/>
<reference evidence="4" key="1">
    <citation type="submission" date="2016-10" db="EMBL/GenBank/DDBJ databases">
        <authorList>
            <person name="Varghese N."/>
            <person name="Submissions S."/>
        </authorList>
    </citation>
    <scope>NUCLEOTIDE SEQUENCE [LARGE SCALE GENOMIC DNA]</scope>
    <source>
        <strain evidence="4">IBRC-M 10761</strain>
    </source>
</reference>
<dbReference type="Pfam" id="PF23189">
    <property type="entry name" value="UPF0261_C"/>
    <property type="match status" value="1"/>
</dbReference>
<evidence type="ECO:0000313" key="3">
    <source>
        <dbReference type="EMBL" id="SEI93994.1"/>
    </source>
</evidence>
<dbReference type="Gene3D" id="3.40.50.12020">
    <property type="entry name" value="Uncharacterised protein family UPF0261, NN domain"/>
    <property type="match status" value="1"/>
</dbReference>
<feature type="domain" description="UPF0261" evidence="2">
    <location>
        <begin position="215"/>
        <end position="432"/>
    </location>
</feature>
<feature type="domain" description="UPF0261" evidence="1">
    <location>
        <begin position="32"/>
        <end position="207"/>
    </location>
</feature>
<dbReference type="EMBL" id="FNZH01000001">
    <property type="protein sequence ID" value="SEI93994.1"/>
    <property type="molecule type" value="Genomic_DNA"/>
</dbReference>
<dbReference type="PIRSF" id="PIRSF033271">
    <property type="entry name" value="UCP033271"/>
    <property type="match status" value="1"/>
</dbReference>
<protein>
    <submittedName>
        <fullName evidence="3">Uncharacterized protein, UPF0261 family</fullName>
    </submittedName>
</protein>
<dbReference type="PANTHER" id="PTHR31862:SF1">
    <property type="entry name" value="UPF0261 DOMAIN PROTEIN (AFU_ORTHOLOGUE AFUA_1G10120)"/>
    <property type="match status" value="1"/>
</dbReference>